<dbReference type="PROSITE" id="PS00237">
    <property type="entry name" value="G_PROTEIN_RECEP_F1_1"/>
    <property type="match status" value="1"/>
</dbReference>
<keyword evidence="7 11" id="KW-0297">G-protein coupled receptor</keyword>
<evidence type="ECO:0000256" key="5">
    <source>
        <dbReference type="ARBA" id="ARBA00022725"/>
    </source>
</evidence>
<evidence type="ECO:0000256" key="10">
    <source>
        <dbReference type="ARBA" id="ARBA00023224"/>
    </source>
</evidence>
<evidence type="ECO:0000313" key="15">
    <source>
        <dbReference type="Proteomes" id="UP000001075"/>
    </source>
</evidence>
<feature type="transmembrane region" description="Helical" evidence="12">
    <location>
        <begin position="6"/>
        <end position="26"/>
    </location>
</feature>
<evidence type="ECO:0000256" key="12">
    <source>
        <dbReference type="RuleBase" id="RU363047"/>
    </source>
</evidence>
<dbReference type="Pfam" id="PF13853">
    <property type="entry name" value="7tm_4"/>
    <property type="match status" value="1"/>
</dbReference>
<feature type="transmembrane region" description="Helical" evidence="12">
    <location>
        <begin position="250"/>
        <end position="270"/>
    </location>
</feature>
<dbReference type="FunCoup" id="G3HR22">
    <property type="interactions" value="575"/>
</dbReference>
<keyword evidence="9 11" id="KW-0675">Receptor</keyword>
<protein>
    <recommendedName>
        <fullName evidence="12">Olfactory receptor</fullName>
    </recommendedName>
</protein>
<dbReference type="Gene3D" id="1.20.1070.10">
    <property type="entry name" value="Rhodopsin 7-helix transmembrane proteins"/>
    <property type="match status" value="1"/>
</dbReference>
<feature type="transmembrane region" description="Helical" evidence="12">
    <location>
        <begin position="118"/>
        <end position="136"/>
    </location>
</feature>
<dbReference type="PRINTS" id="PR00237">
    <property type="entry name" value="GPCRRHODOPSN"/>
</dbReference>
<feature type="transmembrane region" description="Helical" evidence="12">
    <location>
        <begin position="216"/>
        <end position="238"/>
    </location>
</feature>
<dbReference type="FunFam" id="1.20.1070.10:FF:000003">
    <property type="entry name" value="Olfactory receptor"/>
    <property type="match status" value="1"/>
</dbReference>
<accession>G3HR22</accession>
<dbReference type="GO" id="GO:0005886">
    <property type="term" value="C:plasma membrane"/>
    <property type="evidence" value="ECO:0007669"/>
    <property type="project" value="UniProtKB-SubCell"/>
</dbReference>
<evidence type="ECO:0000256" key="7">
    <source>
        <dbReference type="ARBA" id="ARBA00023040"/>
    </source>
</evidence>
<feature type="transmembrane region" description="Helical" evidence="12">
    <location>
        <begin position="38"/>
        <end position="56"/>
    </location>
</feature>
<dbReference type="GO" id="GO:0004984">
    <property type="term" value="F:olfactory receptor activity"/>
    <property type="evidence" value="ECO:0007669"/>
    <property type="project" value="InterPro"/>
</dbReference>
<evidence type="ECO:0000256" key="1">
    <source>
        <dbReference type="ARBA" id="ARBA00004651"/>
    </source>
</evidence>
<dbReference type="eggNOG" id="ENOG502SIDD">
    <property type="taxonomic scope" value="Eukaryota"/>
</dbReference>
<dbReference type="InterPro" id="IPR000276">
    <property type="entry name" value="GPCR_Rhodpsn"/>
</dbReference>
<keyword evidence="8 12" id="KW-0472">Membrane</keyword>
<dbReference type="Proteomes" id="UP000001075">
    <property type="component" value="Unassembled WGS sequence"/>
</dbReference>
<feature type="domain" description="G-protein coupled receptors family 1 profile" evidence="13">
    <location>
        <begin position="19"/>
        <end position="268"/>
    </location>
</feature>
<sequence length="290" mass="32733">MQMVLFVLFLGVYSLTLLGNTTLIILICNDSRLHTPMYFFIGNLSFLDLWYSSVYTPKILVTCISEDKSISFAGCLSQFFFSAGLAYSECYLLAAMAYDRYAAISNPLLYAQAMSRKLCLSLVMYSYTGGFVNAIILTSNTFTLDFCGDNVIDDFFCDVPPLIKLACDVRESYQSVLYFLLASNVITPTLLILASYLFIIAAILRIRSTQGRLKAFSTCSSHLISVTLYYGSILYIYSRPSSSYSLERDKMVSTFYTVLFPMLNPMIYSLRNKDVKEALRKLFKLAPSNI</sequence>
<evidence type="ECO:0000256" key="8">
    <source>
        <dbReference type="ARBA" id="ARBA00023136"/>
    </source>
</evidence>
<feature type="transmembrane region" description="Helical" evidence="12">
    <location>
        <begin position="76"/>
        <end position="98"/>
    </location>
</feature>
<keyword evidence="2 12" id="KW-1003">Cell membrane</keyword>
<keyword evidence="5 12" id="KW-0552">Olfaction</keyword>
<gene>
    <name evidence="14" type="ORF">I79_013282</name>
</gene>
<evidence type="ECO:0000256" key="3">
    <source>
        <dbReference type="ARBA" id="ARBA00022606"/>
    </source>
</evidence>
<dbReference type="SUPFAM" id="SSF81321">
    <property type="entry name" value="Family A G protein-coupled receptor-like"/>
    <property type="match status" value="1"/>
</dbReference>
<comment type="similarity">
    <text evidence="11">Belongs to the G-protein coupled receptor 1 family.</text>
</comment>
<dbReference type="AlphaFoldDB" id="G3HR22"/>
<keyword evidence="6 12" id="KW-1133">Transmembrane helix</keyword>
<evidence type="ECO:0000256" key="4">
    <source>
        <dbReference type="ARBA" id="ARBA00022692"/>
    </source>
</evidence>
<evidence type="ECO:0000256" key="2">
    <source>
        <dbReference type="ARBA" id="ARBA00022475"/>
    </source>
</evidence>
<keyword evidence="10 11" id="KW-0807">Transducer</keyword>
<keyword evidence="4 11" id="KW-0812">Transmembrane</keyword>
<proteinExistence type="inferred from homology"/>
<organism evidence="14 15">
    <name type="scientific">Cricetulus griseus</name>
    <name type="common">Chinese hamster</name>
    <name type="synonym">Cricetulus barabensis griseus</name>
    <dbReference type="NCBI Taxonomy" id="10029"/>
    <lineage>
        <taxon>Eukaryota</taxon>
        <taxon>Metazoa</taxon>
        <taxon>Chordata</taxon>
        <taxon>Craniata</taxon>
        <taxon>Vertebrata</taxon>
        <taxon>Euteleostomi</taxon>
        <taxon>Mammalia</taxon>
        <taxon>Eutheria</taxon>
        <taxon>Euarchontoglires</taxon>
        <taxon>Glires</taxon>
        <taxon>Rodentia</taxon>
        <taxon>Myomorpha</taxon>
        <taxon>Muroidea</taxon>
        <taxon>Cricetidae</taxon>
        <taxon>Cricetinae</taxon>
        <taxon>Cricetulus</taxon>
    </lineage>
</organism>
<dbReference type="PRINTS" id="PR00245">
    <property type="entry name" value="OLFACTORYR"/>
</dbReference>
<evidence type="ECO:0000256" key="9">
    <source>
        <dbReference type="ARBA" id="ARBA00023170"/>
    </source>
</evidence>
<dbReference type="GO" id="GO:0004930">
    <property type="term" value="F:G protein-coupled receptor activity"/>
    <property type="evidence" value="ECO:0007669"/>
    <property type="project" value="UniProtKB-KW"/>
</dbReference>
<evidence type="ECO:0000256" key="6">
    <source>
        <dbReference type="ARBA" id="ARBA00022989"/>
    </source>
</evidence>
<comment type="subcellular location">
    <subcellularLocation>
        <location evidence="1 12">Cell membrane</location>
        <topology evidence="1 12">Multi-pass membrane protein</topology>
    </subcellularLocation>
</comment>
<dbReference type="PANTHER" id="PTHR48018">
    <property type="entry name" value="OLFACTORY RECEPTOR"/>
    <property type="match status" value="1"/>
</dbReference>
<dbReference type="InParanoid" id="G3HR22"/>
<dbReference type="PaxDb" id="10029-XP_007626216.1"/>
<keyword evidence="3 12" id="KW-0716">Sensory transduction</keyword>
<evidence type="ECO:0000313" key="14">
    <source>
        <dbReference type="EMBL" id="EGW01537.1"/>
    </source>
</evidence>
<dbReference type="EMBL" id="JH000626">
    <property type="protein sequence ID" value="EGW01537.1"/>
    <property type="molecule type" value="Genomic_DNA"/>
</dbReference>
<evidence type="ECO:0000256" key="11">
    <source>
        <dbReference type="RuleBase" id="RU000688"/>
    </source>
</evidence>
<dbReference type="CDD" id="cd15418">
    <property type="entry name" value="7tmA_OR9G-like"/>
    <property type="match status" value="1"/>
</dbReference>
<dbReference type="PROSITE" id="PS50262">
    <property type="entry name" value="G_PROTEIN_RECEP_F1_2"/>
    <property type="match status" value="1"/>
</dbReference>
<evidence type="ECO:0000259" key="13">
    <source>
        <dbReference type="PROSITE" id="PS50262"/>
    </source>
</evidence>
<feature type="transmembrane region" description="Helical" evidence="12">
    <location>
        <begin position="178"/>
        <end position="204"/>
    </location>
</feature>
<name>G3HR22_CRIGR</name>
<dbReference type="InterPro" id="IPR000725">
    <property type="entry name" value="Olfact_rcpt"/>
</dbReference>
<dbReference type="STRING" id="10029.G3HR22"/>
<dbReference type="InterPro" id="IPR017452">
    <property type="entry name" value="GPCR_Rhodpsn_7TM"/>
</dbReference>
<reference evidence="15" key="1">
    <citation type="journal article" date="2011" name="Nat. Biotechnol.">
        <title>The genomic sequence of the Chinese hamster ovary (CHO)-K1 cell line.</title>
        <authorList>
            <person name="Xu X."/>
            <person name="Nagarajan H."/>
            <person name="Lewis N.E."/>
            <person name="Pan S."/>
            <person name="Cai Z."/>
            <person name="Liu X."/>
            <person name="Chen W."/>
            <person name="Xie M."/>
            <person name="Wang W."/>
            <person name="Hammond S."/>
            <person name="Andersen M.R."/>
            <person name="Neff N."/>
            <person name="Passarelli B."/>
            <person name="Koh W."/>
            <person name="Fan H.C."/>
            <person name="Wang J."/>
            <person name="Gui Y."/>
            <person name="Lee K.H."/>
            <person name="Betenbaugh M.J."/>
            <person name="Quake S.R."/>
            <person name="Famili I."/>
            <person name="Palsson B.O."/>
            <person name="Wang J."/>
        </authorList>
    </citation>
    <scope>NUCLEOTIDE SEQUENCE [LARGE SCALE GENOMIC DNA]</scope>
    <source>
        <strain evidence="15">CHO K1 cell line</strain>
    </source>
</reference>